<gene>
    <name evidence="1" type="ORF">LITE_LOCUS35359</name>
</gene>
<comment type="caution">
    <text evidence="1">The sequence shown here is derived from an EMBL/GenBank/DDBJ whole genome shotgun (WGS) entry which is preliminary data.</text>
</comment>
<dbReference type="Proteomes" id="UP001154282">
    <property type="component" value="Unassembled WGS sequence"/>
</dbReference>
<organism evidence="1 2">
    <name type="scientific">Linum tenue</name>
    <dbReference type="NCBI Taxonomy" id="586396"/>
    <lineage>
        <taxon>Eukaryota</taxon>
        <taxon>Viridiplantae</taxon>
        <taxon>Streptophyta</taxon>
        <taxon>Embryophyta</taxon>
        <taxon>Tracheophyta</taxon>
        <taxon>Spermatophyta</taxon>
        <taxon>Magnoliopsida</taxon>
        <taxon>eudicotyledons</taxon>
        <taxon>Gunneridae</taxon>
        <taxon>Pentapetalae</taxon>
        <taxon>rosids</taxon>
        <taxon>fabids</taxon>
        <taxon>Malpighiales</taxon>
        <taxon>Linaceae</taxon>
        <taxon>Linum</taxon>
    </lineage>
</organism>
<dbReference type="AlphaFoldDB" id="A0AAV0NW99"/>
<evidence type="ECO:0000313" key="2">
    <source>
        <dbReference type="Proteomes" id="UP001154282"/>
    </source>
</evidence>
<proteinExistence type="predicted"/>
<reference evidence="1" key="1">
    <citation type="submission" date="2022-08" db="EMBL/GenBank/DDBJ databases">
        <authorList>
            <person name="Gutierrez-Valencia J."/>
        </authorList>
    </citation>
    <scope>NUCLEOTIDE SEQUENCE</scope>
</reference>
<dbReference type="EMBL" id="CAMGYJ010000008">
    <property type="protein sequence ID" value="CAI0462446.1"/>
    <property type="molecule type" value="Genomic_DNA"/>
</dbReference>
<keyword evidence="2" id="KW-1185">Reference proteome</keyword>
<accession>A0AAV0NW99</accession>
<sequence length="113" mass="12791">MAQKDKDDKAERWESADFLEKKKTRPVCKAETLKNSTVAPPPNYSLPLIQSNLCLLISAIVVGACICTMELETLKDRFEALKQWLNIPSVVPTSKSILGLVQWRVEPNENRYS</sequence>
<evidence type="ECO:0000313" key="1">
    <source>
        <dbReference type="EMBL" id="CAI0462446.1"/>
    </source>
</evidence>
<protein>
    <submittedName>
        <fullName evidence="1">Uncharacterized protein</fullName>
    </submittedName>
</protein>
<name>A0AAV0NW99_9ROSI</name>